<reference evidence="1" key="1">
    <citation type="submission" date="2021-02" db="EMBL/GenBank/DDBJ databases">
        <title>Salinimicrobium sp. nov. isolated from seawater in Tongyeong, Republic of Korea.</title>
        <authorList>
            <person name="Lee S.-J."/>
        </authorList>
    </citation>
    <scope>NUCLEOTIDE SEQUENCE</scope>
    <source>
        <strain evidence="1">HN-2-9-2</strain>
    </source>
</reference>
<keyword evidence="2" id="KW-1185">Reference proteome</keyword>
<evidence type="ECO:0000313" key="1">
    <source>
        <dbReference type="EMBL" id="UZH56330.1"/>
    </source>
</evidence>
<name>A0ABY6NTT4_9FLAO</name>
<dbReference type="RefSeq" id="WP_265164821.1">
    <property type="nucleotide sequence ID" value="NZ_CP069620.1"/>
</dbReference>
<dbReference type="EMBL" id="CP069620">
    <property type="protein sequence ID" value="UZH56330.1"/>
    <property type="molecule type" value="Genomic_DNA"/>
</dbReference>
<proteinExistence type="predicted"/>
<dbReference type="Proteomes" id="UP001163981">
    <property type="component" value="Chromosome"/>
</dbReference>
<evidence type="ECO:0000313" key="2">
    <source>
        <dbReference type="Proteomes" id="UP001163981"/>
    </source>
</evidence>
<sequence>MKYLITLSLILVTSLVSSQEKLLKGFGSLQLGMTVQEVNRIVHPKISIENEPNTHYTLVREFVRITKDLILSDVHLIFLNNKLIFVKSDYSEHLHNGLSKIYGVSQKYGTSNGTLIRYRTNSSTITCISLYPKEMVIFNNEINYGLLFNRLYPAINELNKIQSFDGL</sequence>
<gene>
    <name evidence="1" type="ORF">JRG66_05555</name>
</gene>
<protein>
    <submittedName>
        <fullName evidence="1">Uncharacterized protein</fullName>
    </submittedName>
</protein>
<accession>A0ABY6NTT4</accession>
<organism evidence="1 2">
    <name type="scientific">Salinimicrobium tongyeongense</name>
    <dbReference type="NCBI Taxonomy" id="2809707"/>
    <lineage>
        <taxon>Bacteria</taxon>
        <taxon>Pseudomonadati</taxon>
        <taxon>Bacteroidota</taxon>
        <taxon>Flavobacteriia</taxon>
        <taxon>Flavobacteriales</taxon>
        <taxon>Flavobacteriaceae</taxon>
        <taxon>Salinimicrobium</taxon>
    </lineage>
</organism>